<feature type="chain" id="PRO_5046078704" evidence="2">
    <location>
        <begin position="26"/>
        <end position="283"/>
    </location>
</feature>
<gene>
    <name evidence="5" type="ORF">J2X19_004928</name>
</gene>
<accession>A0ABU2CG08</accession>
<dbReference type="PANTHER" id="PTHR35936">
    <property type="entry name" value="MEMBRANE-BOUND LYTIC MUREIN TRANSGLYCOSYLASE F"/>
    <property type="match status" value="1"/>
</dbReference>
<feature type="domain" description="Solute-binding protein family 3/N-terminal" evidence="3">
    <location>
        <begin position="30"/>
        <end position="277"/>
    </location>
</feature>
<evidence type="ECO:0000259" key="4">
    <source>
        <dbReference type="SMART" id="SM00079"/>
    </source>
</evidence>
<dbReference type="EMBL" id="JAVDXT010000007">
    <property type="protein sequence ID" value="MDR7380226.1"/>
    <property type="molecule type" value="Genomic_DNA"/>
</dbReference>
<dbReference type="Pfam" id="PF00497">
    <property type="entry name" value="SBP_bac_3"/>
    <property type="match status" value="1"/>
</dbReference>
<organism evidence="5 6">
    <name type="scientific">Rhodoferax ferrireducens</name>
    <dbReference type="NCBI Taxonomy" id="192843"/>
    <lineage>
        <taxon>Bacteria</taxon>
        <taxon>Pseudomonadati</taxon>
        <taxon>Pseudomonadota</taxon>
        <taxon>Betaproteobacteria</taxon>
        <taxon>Burkholderiales</taxon>
        <taxon>Comamonadaceae</taxon>
        <taxon>Rhodoferax</taxon>
    </lineage>
</organism>
<dbReference type="InterPro" id="IPR001320">
    <property type="entry name" value="Iontro_rcpt_C"/>
</dbReference>
<feature type="domain" description="Ionotropic glutamate receptor C-terminal" evidence="4">
    <location>
        <begin position="30"/>
        <end position="276"/>
    </location>
</feature>
<comment type="caution">
    <text evidence="5">The sequence shown here is derived from an EMBL/GenBank/DDBJ whole genome shotgun (WGS) entry which is preliminary data.</text>
</comment>
<sequence length="283" mass="30069">MKTSQLLSASLLALGLLASAAPVQAKDWKTVTIATEGAYEPWNLTLPGGKLGGFEIDMIEDLCPRMKITCKLVVQNWDGMIAGLKAGKYDVMMDSIVITDERKKEVAFSAPYASTSASFVAASGKLLPEAKGDTLKLGTDAKTVRAAVEPLRAALKGKTIGIASGTVYTKFIDEHFKDIATVREYSASADTMLDLKAGRIDAAFDDVTLINSILAKPENKGLAYSGPKIGGLVFGEGEALGFRKADADLKALFDVAIKAALADGTMKKLSLKWFKTDLTPATP</sequence>
<dbReference type="RefSeq" id="WP_310377104.1">
    <property type="nucleotide sequence ID" value="NZ_JAVDXT010000007.1"/>
</dbReference>
<proteinExistence type="predicted"/>
<feature type="signal peptide" evidence="2">
    <location>
        <begin position="1"/>
        <end position="25"/>
    </location>
</feature>
<dbReference type="Gene3D" id="3.40.190.10">
    <property type="entry name" value="Periplasmic binding protein-like II"/>
    <property type="match status" value="2"/>
</dbReference>
<reference evidence="5 6" key="1">
    <citation type="submission" date="2023-07" db="EMBL/GenBank/DDBJ databases">
        <title>Sorghum-associated microbial communities from plants grown in Nebraska, USA.</title>
        <authorList>
            <person name="Schachtman D."/>
        </authorList>
    </citation>
    <scope>NUCLEOTIDE SEQUENCE [LARGE SCALE GENOMIC DNA]</scope>
    <source>
        <strain evidence="5 6">BE313</strain>
    </source>
</reference>
<keyword evidence="6" id="KW-1185">Reference proteome</keyword>
<evidence type="ECO:0000313" key="6">
    <source>
        <dbReference type="Proteomes" id="UP001180487"/>
    </source>
</evidence>
<dbReference type="SMART" id="SM00062">
    <property type="entry name" value="PBPb"/>
    <property type="match status" value="1"/>
</dbReference>
<protein>
    <submittedName>
        <fullName evidence="5">Octopine/nopaline transport system substrate-binding protein</fullName>
    </submittedName>
</protein>
<dbReference type="PANTHER" id="PTHR35936:SF17">
    <property type="entry name" value="ARGININE-BINDING EXTRACELLULAR PROTEIN ARTP"/>
    <property type="match status" value="1"/>
</dbReference>
<name>A0ABU2CG08_9BURK</name>
<dbReference type="Proteomes" id="UP001180487">
    <property type="component" value="Unassembled WGS sequence"/>
</dbReference>
<evidence type="ECO:0000259" key="3">
    <source>
        <dbReference type="SMART" id="SM00062"/>
    </source>
</evidence>
<dbReference type="SUPFAM" id="SSF53850">
    <property type="entry name" value="Periplasmic binding protein-like II"/>
    <property type="match status" value="1"/>
</dbReference>
<dbReference type="InterPro" id="IPR001638">
    <property type="entry name" value="Solute-binding_3/MltF_N"/>
</dbReference>
<evidence type="ECO:0000313" key="5">
    <source>
        <dbReference type="EMBL" id="MDR7380226.1"/>
    </source>
</evidence>
<evidence type="ECO:0000256" key="2">
    <source>
        <dbReference type="SAM" id="SignalP"/>
    </source>
</evidence>
<evidence type="ECO:0000256" key="1">
    <source>
        <dbReference type="ARBA" id="ARBA00022729"/>
    </source>
</evidence>
<keyword evidence="1 2" id="KW-0732">Signal</keyword>
<dbReference type="SMART" id="SM00079">
    <property type="entry name" value="PBPe"/>
    <property type="match status" value="1"/>
</dbReference>